<dbReference type="OrthoDB" id="9784685at2"/>
<dbReference type="RefSeq" id="WP_090705336.1">
    <property type="nucleotide sequence ID" value="NZ_FNHH01000018.1"/>
</dbReference>
<dbReference type="Pfam" id="PF25967">
    <property type="entry name" value="RND-MFP_C"/>
    <property type="match status" value="1"/>
</dbReference>
<dbReference type="Gene3D" id="2.40.30.170">
    <property type="match status" value="1"/>
</dbReference>
<dbReference type="EMBL" id="FNHH01000018">
    <property type="protein sequence ID" value="SDM64045.1"/>
    <property type="molecule type" value="Genomic_DNA"/>
</dbReference>
<keyword evidence="5" id="KW-1133">Transmembrane helix</keyword>
<evidence type="ECO:0000313" key="10">
    <source>
        <dbReference type="Proteomes" id="UP000199226"/>
    </source>
</evidence>
<evidence type="ECO:0000259" key="6">
    <source>
        <dbReference type="Pfam" id="PF25917"/>
    </source>
</evidence>
<dbReference type="GO" id="GO:1990281">
    <property type="term" value="C:efflux pump complex"/>
    <property type="evidence" value="ECO:0007669"/>
    <property type="project" value="TreeGrafter"/>
</dbReference>
<organism evidence="9 10">
    <name type="scientific">Daejeonella rubra</name>
    <dbReference type="NCBI Taxonomy" id="990371"/>
    <lineage>
        <taxon>Bacteria</taxon>
        <taxon>Pseudomonadati</taxon>
        <taxon>Bacteroidota</taxon>
        <taxon>Sphingobacteriia</taxon>
        <taxon>Sphingobacteriales</taxon>
        <taxon>Sphingobacteriaceae</taxon>
        <taxon>Daejeonella</taxon>
    </lineage>
</organism>
<reference evidence="10" key="1">
    <citation type="submission" date="2016-10" db="EMBL/GenBank/DDBJ databases">
        <authorList>
            <person name="Varghese N."/>
            <person name="Submissions S."/>
        </authorList>
    </citation>
    <scope>NUCLEOTIDE SEQUENCE [LARGE SCALE GENOMIC DNA]</scope>
    <source>
        <strain evidence="10">DSM 24536</strain>
    </source>
</reference>
<keyword evidence="4" id="KW-0175">Coiled coil</keyword>
<dbReference type="PANTHER" id="PTHR30469:SF15">
    <property type="entry name" value="HLYD FAMILY OF SECRETION PROTEINS"/>
    <property type="match status" value="1"/>
</dbReference>
<evidence type="ECO:0000259" key="7">
    <source>
        <dbReference type="Pfam" id="PF25954"/>
    </source>
</evidence>
<evidence type="ECO:0000256" key="5">
    <source>
        <dbReference type="SAM" id="Phobius"/>
    </source>
</evidence>
<dbReference type="AlphaFoldDB" id="A0A1G9UWQ1"/>
<comment type="similarity">
    <text evidence="2">Belongs to the membrane fusion protein (MFP) (TC 8.A.1) family.</text>
</comment>
<keyword evidence="5" id="KW-0472">Membrane</keyword>
<dbReference type="InterPro" id="IPR058627">
    <property type="entry name" value="MdtA-like_C"/>
</dbReference>
<dbReference type="Proteomes" id="UP000199226">
    <property type="component" value="Unassembled WGS sequence"/>
</dbReference>
<feature type="domain" description="CusB-like beta-barrel" evidence="7">
    <location>
        <begin position="206"/>
        <end position="274"/>
    </location>
</feature>
<dbReference type="NCBIfam" id="TIGR01730">
    <property type="entry name" value="RND_mfp"/>
    <property type="match status" value="1"/>
</dbReference>
<dbReference type="SUPFAM" id="SSF111369">
    <property type="entry name" value="HlyD-like secretion proteins"/>
    <property type="match status" value="1"/>
</dbReference>
<protein>
    <submittedName>
        <fullName evidence="9">RND family efflux transporter, MFP subunit</fullName>
    </submittedName>
</protein>
<dbReference type="InterPro" id="IPR058792">
    <property type="entry name" value="Beta-barrel_RND_2"/>
</dbReference>
<keyword evidence="3" id="KW-0813">Transport</keyword>
<feature type="coiled-coil region" evidence="4">
    <location>
        <begin position="112"/>
        <end position="163"/>
    </location>
</feature>
<feature type="transmembrane region" description="Helical" evidence="5">
    <location>
        <begin position="6"/>
        <end position="23"/>
    </location>
</feature>
<dbReference type="Pfam" id="PF25954">
    <property type="entry name" value="Beta-barrel_RND_2"/>
    <property type="match status" value="1"/>
</dbReference>
<comment type="subcellular location">
    <subcellularLocation>
        <location evidence="1">Cell envelope</location>
    </subcellularLocation>
</comment>
<evidence type="ECO:0000259" key="8">
    <source>
        <dbReference type="Pfam" id="PF25967"/>
    </source>
</evidence>
<dbReference type="GO" id="GO:0015562">
    <property type="term" value="F:efflux transmembrane transporter activity"/>
    <property type="evidence" value="ECO:0007669"/>
    <property type="project" value="TreeGrafter"/>
</dbReference>
<name>A0A1G9UWQ1_9SPHI</name>
<dbReference type="Gene3D" id="2.40.50.100">
    <property type="match status" value="1"/>
</dbReference>
<dbReference type="InterPro" id="IPR006143">
    <property type="entry name" value="RND_pump_MFP"/>
</dbReference>
<gene>
    <name evidence="9" type="ORF">SAMN05421813_11813</name>
</gene>
<dbReference type="Gene3D" id="2.40.420.20">
    <property type="match status" value="1"/>
</dbReference>
<evidence type="ECO:0000256" key="3">
    <source>
        <dbReference type="ARBA" id="ARBA00022448"/>
    </source>
</evidence>
<feature type="domain" description="Multidrug resistance protein MdtA-like C-terminal permuted SH3" evidence="8">
    <location>
        <begin position="287"/>
        <end position="340"/>
    </location>
</feature>
<evidence type="ECO:0000256" key="2">
    <source>
        <dbReference type="ARBA" id="ARBA00009477"/>
    </source>
</evidence>
<accession>A0A1G9UWQ1</accession>
<keyword evidence="10" id="KW-1185">Reference proteome</keyword>
<dbReference type="Pfam" id="PF25917">
    <property type="entry name" value="BSH_RND"/>
    <property type="match status" value="1"/>
</dbReference>
<proteinExistence type="inferred from homology"/>
<dbReference type="InterPro" id="IPR058625">
    <property type="entry name" value="MdtA-like_BSH"/>
</dbReference>
<evidence type="ECO:0000313" key="9">
    <source>
        <dbReference type="EMBL" id="SDM64045.1"/>
    </source>
</evidence>
<dbReference type="STRING" id="990371.SAMN05421813_11813"/>
<evidence type="ECO:0000256" key="1">
    <source>
        <dbReference type="ARBA" id="ARBA00004196"/>
    </source>
</evidence>
<feature type="domain" description="Multidrug resistance protein MdtA-like barrel-sandwich hybrid" evidence="6">
    <location>
        <begin position="80"/>
        <end position="199"/>
    </location>
</feature>
<dbReference type="PANTHER" id="PTHR30469">
    <property type="entry name" value="MULTIDRUG RESISTANCE PROTEIN MDTA"/>
    <property type="match status" value="1"/>
</dbReference>
<evidence type="ECO:0000256" key="4">
    <source>
        <dbReference type="SAM" id="Coils"/>
    </source>
</evidence>
<sequence>MKTKIIISIVAVLSTFALIFWVLERNKTKNAEITAIVSSGNLGAIAVNTEKAAKTDISIDFSSNGTFAPNQDLTLATENAGRITRILVDEGSRVSKGQLLARIDADLLNVDVETAKANLLSAARDLERYESSFKTGGVTQQQLDNARLNVQITKSRLQSANLKSADANITAPISGIINKRFVEQGSYVSVGNQLFEIVDVSRLKLKVTANENQVVNLKVGNPVQIKSNVFPGIAFSGKIVFIAPKADNSLNFPVEVEVSNTKDADLKAGMYGTALFDFPEQAASLSVPRTAFVGSINSNKVFILDGTKSRERTVTAGRVFGERVEVIDGLKEGDVVITSGQINLVDGTEVVKIK</sequence>
<dbReference type="Gene3D" id="1.10.287.470">
    <property type="entry name" value="Helix hairpin bin"/>
    <property type="match status" value="1"/>
</dbReference>
<keyword evidence="5" id="KW-0812">Transmembrane</keyword>